<dbReference type="AlphaFoldDB" id="A0A9P7KJK3"/>
<feature type="domain" description="Heterokaryon incompatibility" evidence="1">
    <location>
        <begin position="170"/>
        <end position="320"/>
    </location>
</feature>
<dbReference type="EMBL" id="JAGPUO010000035">
    <property type="protein sequence ID" value="KAG5655136.1"/>
    <property type="molecule type" value="Genomic_DNA"/>
</dbReference>
<gene>
    <name evidence="2" type="ORF">KAF25_001909</name>
</gene>
<dbReference type="PANTHER" id="PTHR33112">
    <property type="entry name" value="DOMAIN PROTEIN, PUTATIVE-RELATED"/>
    <property type="match status" value="1"/>
</dbReference>
<name>A0A9P7KJK3_9HYPO</name>
<evidence type="ECO:0000313" key="2">
    <source>
        <dbReference type="EMBL" id="KAG5655136.1"/>
    </source>
</evidence>
<keyword evidence="3" id="KW-1185">Reference proteome</keyword>
<dbReference type="PANTHER" id="PTHR33112:SF10">
    <property type="entry name" value="TOL"/>
    <property type="match status" value="1"/>
</dbReference>
<organism evidence="2 3">
    <name type="scientific">Fusarium avenaceum</name>
    <dbReference type="NCBI Taxonomy" id="40199"/>
    <lineage>
        <taxon>Eukaryota</taxon>
        <taxon>Fungi</taxon>
        <taxon>Dikarya</taxon>
        <taxon>Ascomycota</taxon>
        <taxon>Pezizomycotina</taxon>
        <taxon>Sordariomycetes</taxon>
        <taxon>Hypocreomycetidae</taxon>
        <taxon>Hypocreales</taxon>
        <taxon>Nectriaceae</taxon>
        <taxon>Fusarium</taxon>
        <taxon>Fusarium tricinctum species complex</taxon>
    </lineage>
</organism>
<accession>A0A9P7KJK3</accession>
<proteinExistence type="predicted"/>
<reference evidence="2" key="1">
    <citation type="submission" date="2021-04" db="EMBL/GenBank/DDBJ databases">
        <title>Draft genome of Fusarium avenaceum strain F156N33, isolated from an atmospheric sample in Virginia.</title>
        <authorList>
            <person name="Yang S."/>
            <person name="Vinatzer B.A."/>
            <person name="Coleman J."/>
        </authorList>
    </citation>
    <scope>NUCLEOTIDE SEQUENCE</scope>
    <source>
        <strain evidence="2">F156N33</strain>
    </source>
</reference>
<dbReference type="InterPro" id="IPR010730">
    <property type="entry name" value="HET"/>
</dbReference>
<comment type="caution">
    <text evidence="2">The sequence shown here is derived from an EMBL/GenBank/DDBJ whole genome shotgun (WGS) entry which is preliminary data.</text>
</comment>
<sequence length="503" mass="57250">MSAQLCLPCRHAFVNLKPPKTKLIDIYYPPFHEGPWKAFQEQSDAPHDVTAAVAACDFCAFAVAYATSDKVLGEYSIGSFADFDPKSPRREQGEPMLAMWDRVMYNFEDLFSRGLGLRRQLVDSLNQFDMRIFDASARLVKIILNDQGTPETIRIIETNRDEFKNLQIQYATLSYCWGKKALTKLLKSNFDTMTTSGISVQGLPLTFRDAITATNRLGLEHIWIDALCIIQLDAEDWNSQSVTMAKVYTYSAITLAAAASSDAHGGLFRDRQPTGINGARVDLKWPTADFEGEVLIVPTDPWLKAVANSPLLKRAWVFQERLLSRGTVYFAHDMLYWECGELYASELYPEGGPWDLQYRYKEHNASDRLLPGVQAARDYRFKHIYTDILTRKLAQDRATTNEEMFLYVWASVVAQYSVGKLTNGTDRLIAIDGVVEQMTSIIPREYYLNGLWGQKSLPHFLLWQISWPVETQSNTEIAPSWSWASVNAPVEFFFLFRAQTSPR</sequence>
<evidence type="ECO:0000313" key="3">
    <source>
        <dbReference type="Proteomes" id="UP000782241"/>
    </source>
</evidence>
<dbReference type="Proteomes" id="UP000782241">
    <property type="component" value="Unassembled WGS sequence"/>
</dbReference>
<evidence type="ECO:0000259" key="1">
    <source>
        <dbReference type="Pfam" id="PF06985"/>
    </source>
</evidence>
<dbReference type="Pfam" id="PF06985">
    <property type="entry name" value="HET"/>
    <property type="match status" value="1"/>
</dbReference>
<protein>
    <recommendedName>
        <fullName evidence="1">Heterokaryon incompatibility domain-containing protein</fullName>
    </recommendedName>
</protein>